<feature type="region of interest" description="Disordered" evidence="1">
    <location>
        <begin position="105"/>
        <end position="128"/>
    </location>
</feature>
<evidence type="ECO:0000313" key="2">
    <source>
        <dbReference type="EMBL" id="AFC21923.1"/>
    </source>
</evidence>
<evidence type="ECO:0000256" key="1">
    <source>
        <dbReference type="SAM" id="MobiDB-lite"/>
    </source>
</evidence>
<organism evidence="2 3">
    <name type="scientific">Cronobacter phage vB_CsaM_GAP32</name>
    <dbReference type="NCBI Taxonomy" id="1141136"/>
    <lineage>
        <taxon>Viruses</taxon>
        <taxon>Duplodnaviria</taxon>
        <taxon>Heunggongvirae</taxon>
        <taxon>Uroviricota</taxon>
        <taxon>Caudoviricetes</taxon>
        <taxon>Mimasvirus</taxon>
        <taxon>Mimasvirus GAP32</taxon>
    </lineage>
</organism>
<feature type="compositionally biased region" description="Low complexity" evidence="1">
    <location>
        <begin position="23"/>
        <end position="42"/>
    </location>
</feature>
<evidence type="ECO:0008006" key="4">
    <source>
        <dbReference type="Google" id="ProtNLM"/>
    </source>
</evidence>
<dbReference type="EMBL" id="JN882285">
    <property type="protein sequence ID" value="AFC21923.1"/>
    <property type="molecule type" value="Genomic_DNA"/>
</dbReference>
<gene>
    <name evidence="2" type="ORF">GAP32_465</name>
</gene>
<dbReference type="GeneID" id="13994213"/>
<feature type="region of interest" description="Disordered" evidence="1">
    <location>
        <begin position="17"/>
        <end position="54"/>
    </location>
</feature>
<dbReference type="OrthoDB" id="40407at10239"/>
<reference evidence="2 3" key="1">
    <citation type="journal article" date="2014" name="Virology">
        <title>Supersize me: Cronobacter sakazakii phage GAP32.</title>
        <authorList>
            <person name="Abbasifar R."/>
            <person name="Griffiths M.W."/>
            <person name="Sabour P.M."/>
            <person name="Ackermann H.-W."/>
            <person name="Vandersteegen K."/>
            <person name="Lavigne R."/>
            <person name="Noben J.-P."/>
            <person name="Villa A.A."/>
            <person name="Abbasifar A."/>
            <person name="Nash J.H.E."/>
            <person name="Kropinski A.M."/>
        </authorList>
    </citation>
    <scope>NUCLEOTIDE SEQUENCE [LARGE SCALE GENOMIC DNA]</scope>
    <source>
        <strain evidence="2">GAP-32</strain>
    </source>
</reference>
<name>K4F792_9CAUD</name>
<dbReference type="PROSITE" id="PS51257">
    <property type="entry name" value="PROKAR_LIPOPROTEIN"/>
    <property type="match status" value="1"/>
</dbReference>
<protein>
    <recommendedName>
        <fullName evidence="4">Lipoprotein</fullName>
    </recommendedName>
</protein>
<sequence length="128" mass="14026">MKKVLLLLGILVLVGCEPFPDKPSSSSTDSSASTESTQSAPESESESSDISYKAQKNIRISDNEVVIYQGSMNNVQTVKRVEDKDAVCWVTMNSKDWTSSISCLPRSQLSTPVEPETTNTDTKPEVQH</sequence>
<proteinExistence type="predicted"/>
<keyword evidence="3" id="KW-1185">Reference proteome</keyword>
<accession>K4F792</accession>
<evidence type="ECO:0000313" key="3">
    <source>
        <dbReference type="Proteomes" id="UP000000457"/>
    </source>
</evidence>
<feature type="compositionally biased region" description="Polar residues" evidence="1">
    <location>
        <begin position="105"/>
        <end position="121"/>
    </location>
</feature>
<dbReference type="KEGG" id="vg:13994213"/>
<dbReference type="Proteomes" id="UP000000457">
    <property type="component" value="Segment"/>
</dbReference>
<dbReference type="RefSeq" id="YP_006987578.1">
    <property type="nucleotide sequence ID" value="NC_019401.1"/>
</dbReference>